<keyword evidence="3" id="KW-1185">Reference proteome</keyword>
<evidence type="ECO:0000256" key="1">
    <source>
        <dbReference type="SAM" id="Phobius"/>
    </source>
</evidence>
<accession>A0AAN8YRI1</accession>
<comment type="caution">
    <text evidence="2">The sequence shown here is derived from an EMBL/GenBank/DDBJ whole genome shotgun (WGS) entry which is preliminary data.</text>
</comment>
<evidence type="ECO:0000313" key="2">
    <source>
        <dbReference type="EMBL" id="KAK6805019.1"/>
    </source>
</evidence>
<reference evidence="2 3" key="1">
    <citation type="submission" date="2024-02" db="EMBL/GenBank/DDBJ databases">
        <title>de novo genome assembly of Solanum bulbocastanum strain 11H21.</title>
        <authorList>
            <person name="Hosaka A.J."/>
        </authorList>
    </citation>
    <scope>NUCLEOTIDE SEQUENCE [LARGE SCALE GENOMIC DNA]</scope>
    <source>
        <tissue evidence="2">Young leaves</tissue>
    </source>
</reference>
<name>A0AAN8YRI1_SOLBU</name>
<keyword evidence="1" id="KW-1133">Transmembrane helix</keyword>
<feature type="transmembrane region" description="Helical" evidence="1">
    <location>
        <begin position="55"/>
        <end position="74"/>
    </location>
</feature>
<evidence type="ECO:0000313" key="3">
    <source>
        <dbReference type="Proteomes" id="UP001371456"/>
    </source>
</evidence>
<proteinExistence type="predicted"/>
<protein>
    <submittedName>
        <fullName evidence="2">Uncharacterized protein</fullName>
    </submittedName>
</protein>
<keyword evidence="1" id="KW-0472">Membrane</keyword>
<organism evidence="2 3">
    <name type="scientific">Solanum bulbocastanum</name>
    <name type="common">Wild potato</name>
    <dbReference type="NCBI Taxonomy" id="147425"/>
    <lineage>
        <taxon>Eukaryota</taxon>
        <taxon>Viridiplantae</taxon>
        <taxon>Streptophyta</taxon>
        <taxon>Embryophyta</taxon>
        <taxon>Tracheophyta</taxon>
        <taxon>Spermatophyta</taxon>
        <taxon>Magnoliopsida</taxon>
        <taxon>eudicotyledons</taxon>
        <taxon>Gunneridae</taxon>
        <taxon>Pentapetalae</taxon>
        <taxon>asterids</taxon>
        <taxon>lamiids</taxon>
        <taxon>Solanales</taxon>
        <taxon>Solanaceae</taxon>
        <taxon>Solanoideae</taxon>
        <taxon>Solaneae</taxon>
        <taxon>Solanum</taxon>
    </lineage>
</organism>
<sequence>MIDEDEPILEKAIGTEIEWYPVLEDEEDIDEDAAEELQGLMEHMILDQLSEIRSFLMWFLGSLGKLLKMILLTWKMRMMKMMTRRMMKRTRRMMRMMMKMMKMRRMKMIAVPRKSHHLLLTRGLVEHM</sequence>
<dbReference type="Proteomes" id="UP001371456">
    <property type="component" value="Unassembled WGS sequence"/>
</dbReference>
<gene>
    <name evidence="2" type="ORF">RDI58_002803</name>
</gene>
<keyword evidence="1" id="KW-0812">Transmembrane</keyword>
<dbReference type="AlphaFoldDB" id="A0AAN8YRI1"/>
<dbReference type="EMBL" id="JBANQN010000001">
    <property type="protein sequence ID" value="KAK6805019.1"/>
    <property type="molecule type" value="Genomic_DNA"/>
</dbReference>